<feature type="transmembrane region" description="Helical" evidence="1">
    <location>
        <begin position="121"/>
        <end position="141"/>
    </location>
</feature>
<dbReference type="AlphaFoldDB" id="A0A1R1JTJ7"/>
<dbReference type="PANTHER" id="PTHR23028:SF131">
    <property type="entry name" value="BLR2367 PROTEIN"/>
    <property type="match status" value="1"/>
</dbReference>
<feature type="transmembrane region" description="Helical" evidence="1">
    <location>
        <begin position="269"/>
        <end position="291"/>
    </location>
</feature>
<feature type="domain" description="Acyltransferase 3" evidence="2">
    <location>
        <begin position="1"/>
        <end position="323"/>
    </location>
</feature>
<keyword evidence="1" id="KW-0472">Membrane</keyword>
<dbReference type="GO" id="GO:0000271">
    <property type="term" value="P:polysaccharide biosynthetic process"/>
    <property type="evidence" value="ECO:0007669"/>
    <property type="project" value="TreeGrafter"/>
</dbReference>
<dbReference type="InterPro" id="IPR002656">
    <property type="entry name" value="Acyl_transf_3_dom"/>
</dbReference>
<feature type="transmembrane region" description="Helical" evidence="1">
    <location>
        <begin position="23"/>
        <end position="44"/>
    </location>
</feature>
<evidence type="ECO:0000313" key="4">
    <source>
        <dbReference type="Proteomes" id="UP000187251"/>
    </source>
</evidence>
<dbReference type="Pfam" id="PF01757">
    <property type="entry name" value="Acyl_transf_3"/>
    <property type="match status" value="1"/>
</dbReference>
<feature type="transmembrane region" description="Helical" evidence="1">
    <location>
        <begin position="185"/>
        <end position="205"/>
    </location>
</feature>
<feature type="transmembrane region" description="Helical" evidence="1">
    <location>
        <begin position="242"/>
        <end position="262"/>
    </location>
</feature>
<keyword evidence="1" id="KW-1133">Transmembrane helix</keyword>
<sequence>MVVMVHARFYLRGETGEFVAKNFFYPGAMGVDLFFMLSGFLMVITTTNSDGSWGYTYQFLCKRIARIWPVYVFTCCIFLAFAHYFPAFPLPLSEYRKFVESLFFIPIDPTAPLYFSLPNPVAWTLCFEFYFYIVFGVSLLFKDWRWVALSAWFMVTVVAIPMSTGTFNLSVTDTHRYLDFRYANLAVNPIVIEFVLGMLVGKLYLANVWLPNRYVLMTCTAGAAFLVVALSATGVATFHGPLGWGGGVFLLFLSIAMLSKVVHLGAPQWLVWLGKISYSLYLTHLFAFGLLDVASHELGWTDGDRPAQWHFWANPIFALIFAAVVYRYVEHPASAWLKRVLTTRWPAASSGEQRAPL</sequence>
<dbReference type="EMBL" id="MJMN01000013">
    <property type="protein sequence ID" value="OMG87690.1"/>
    <property type="molecule type" value="Genomic_DNA"/>
</dbReference>
<evidence type="ECO:0000256" key="1">
    <source>
        <dbReference type="SAM" id="Phobius"/>
    </source>
</evidence>
<reference evidence="3 4" key="1">
    <citation type="submission" date="2016-09" db="EMBL/GenBank/DDBJ databases">
        <title>Phylogenomics of Achromobacter.</title>
        <authorList>
            <person name="Jeukens J."/>
            <person name="Freschi L."/>
            <person name="Vincent A.T."/>
            <person name="Emond-Rheault J.-G."/>
            <person name="Kukavica-Ibrulj I."/>
            <person name="Charette S.J."/>
            <person name="Levesque R.C."/>
        </authorList>
    </citation>
    <scope>NUCLEOTIDE SEQUENCE [LARGE SCALE GENOMIC DNA]</scope>
    <source>
        <strain evidence="3 4">AUS488</strain>
    </source>
</reference>
<dbReference type="GO" id="GO:0016020">
    <property type="term" value="C:membrane"/>
    <property type="evidence" value="ECO:0007669"/>
    <property type="project" value="TreeGrafter"/>
</dbReference>
<name>A0A1R1JTJ7_ALCXX</name>
<feature type="transmembrane region" description="Helical" evidence="1">
    <location>
        <begin position="146"/>
        <end position="165"/>
    </location>
</feature>
<evidence type="ECO:0000259" key="2">
    <source>
        <dbReference type="Pfam" id="PF01757"/>
    </source>
</evidence>
<dbReference type="InterPro" id="IPR050879">
    <property type="entry name" value="Acyltransferase_3"/>
</dbReference>
<dbReference type="Proteomes" id="UP000187251">
    <property type="component" value="Unassembled WGS sequence"/>
</dbReference>
<evidence type="ECO:0000313" key="3">
    <source>
        <dbReference type="EMBL" id="OMG87690.1"/>
    </source>
</evidence>
<feature type="transmembrane region" description="Helical" evidence="1">
    <location>
        <begin position="65"/>
        <end position="85"/>
    </location>
</feature>
<gene>
    <name evidence="3" type="ORF">BIZ92_08710</name>
</gene>
<accession>A0A1R1JTJ7</accession>
<protein>
    <recommendedName>
        <fullName evidence="2">Acyltransferase 3 domain-containing protein</fullName>
    </recommendedName>
</protein>
<feature type="transmembrane region" description="Helical" evidence="1">
    <location>
        <begin position="214"/>
        <end position="236"/>
    </location>
</feature>
<proteinExistence type="predicted"/>
<organism evidence="3 4">
    <name type="scientific">Alcaligenes xylosoxydans xylosoxydans</name>
    <name type="common">Achromobacter xylosoxidans</name>
    <dbReference type="NCBI Taxonomy" id="85698"/>
    <lineage>
        <taxon>Bacteria</taxon>
        <taxon>Pseudomonadati</taxon>
        <taxon>Pseudomonadota</taxon>
        <taxon>Betaproteobacteria</taxon>
        <taxon>Burkholderiales</taxon>
        <taxon>Alcaligenaceae</taxon>
        <taxon>Achromobacter</taxon>
    </lineage>
</organism>
<feature type="transmembrane region" description="Helical" evidence="1">
    <location>
        <begin position="311"/>
        <end position="329"/>
    </location>
</feature>
<dbReference type="GO" id="GO:0016747">
    <property type="term" value="F:acyltransferase activity, transferring groups other than amino-acyl groups"/>
    <property type="evidence" value="ECO:0007669"/>
    <property type="project" value="InterPro"/>
</dbReference>
<dbReference type="PANTHER" id="PTHR23028">
    <property type="entry name" value="ACETYLTRANSFERASE"/>
    <property type="match status" value="1"/>
</dbReference>
<comment type="caution">
    <text evidence="3">The sequence shown here is derived from an EMBL/GenBank/DDBJ whole genome shotgun (WGS) entry which is preliminary data.</text>
</comment>
<keyword evidence="1" id="KW-0812">Transmembrane</keyword>